<name>A0A4Y2KHB3_ARAVE</name>
<proteinExistence type="predicted"/>
<dbReference type="EMBL" id="BGPR01004643">
    <property type="protein sequence ID" value="GBN01728.1"/>
    <property type="molecule type" value="Genomic_DNA"/>
</dbReference>
<dbReference type="Proteomes" id="UP000499080">
    <property type="component" value="Unassembled WGS sequence"/>
</dbReference>
<sequence length="107" mass="12421">MGDVFHPLSFLEILREGKLEKKSLNDAFVLVSFRKVQHNSVFNDHVSSRDESFPNVDWMAVGQTLGYQESWGEIEKKKQIARMKRNVYNVLCCRYELNLSPSRPSSL</sequence>
<reference evidence="1 2" key="1">
    <citation type="journal article" date="2019" name="Sci. Rep.">
        <title>Orb-weaving spider Araneus ventricosus genome elucidates the spidroin gene catalogue.</title>
        <authorList>
            <person name="Kono N."/>
            <person name="Nakamura H."/>
            <person name="Ohtoshi R."/>
            <person name="Moran D.A.P."/>
            <person name="Shinohara A."/>
            <person name="Yoshida Y."/>
            <person name="Fujiwara M."/>
            <person name="Mori M."/>
            <person name="Tomita M."/>
            <person name="Arakawa K."/>
        </authorList>
    </citation>
    <scope>NUCLEOTIDE SEQUENCE [LARGE SCALE GENOMIC DNA]</scope>
</reference>
<protein>
    <submittedName>
        <fullName evidence="1">Uncharacterized protein</fullName>
    </submittedName>
</protein>
<evidence type="ECO:0000313" key="1">
    <source>
        <dbReference type="EMBL" id="GBN01728.1"/>
    </source>
</evidence>
<evidence type="ECO:0000313" key="2">
    <source>
        <dbReference type="Proteomes" id="UP000499080"/>
    </source>
</evidence>
<comment type="caution">
    <text evidence="1">The sequence shown here is derived from an EMBL/GenBank/DDBJ whole genome shotgun (WGS) entry which is preliminary data.</text>
</comment>
<dbReference type="AlphaFoldDB" id="A0A4Y2KHB3"/>
<organism evidence="1 2">
    <name type="scientific">Araneus ventricosus</name>
    <name type="common">Orbweaver spider</name>
    <name type="synonym">Epeira ventricosa</name>
    <dbReference type="NCBI Taxonomy" id="182803"/>
    <lineage>
        <taxon>Eukaryota</taxon>
        <taxon>Metazoa</taxon>
        <taxon>Ecdysozoa</taxon>
        <taxon>Arthropoda</taxon>
        <taxon>Chelicerata</taxon>
        <taxon>Arachnida</taxon>
        <taxon>Araneae</taxon>
        <taxon>Araneomorphae</taxon>
        <taxon>Entelegynae</taxon>
        <taxon>Araneoidea</taxon>
        <taxon>Araneidae</taxon>
        <taxon>Araneus</taxon>
    </lineage>
</organism>
<accession>A0A4Y2KHB3</accession>
<gene>
    <name evidence="1" type="ORF">AVEN_30987_1</name>
</gene>
<keyword evidence="2" id="KW-1185">Reference proteome</keyword>